<feature type="region of interest" description="Disordered" evidence="1">
    <location>
        <begin position="916"/>
        <end position="938"/>
    </location>
</feature>
<evidence type="ECO:0000256" key="1">
    <source>
        <dbReference type="SAM" id="MobiDB-lite"/>
    </source>
</evidence>
<sequence>MSNIDNNSGPPSQGKTTTTPVTNSTSSPNQIPNTIRRNLVPSSANRFSVMSNTSASVRQKSFDSPLFLPGTSTGQFSKDPAQNHHQSAPMILQSADGAQVIGIADQASATGNTSSPSSLYTAFETNSMMRRNSTVKRNPKNPYRKLNSYSIARQNSTLRPRQGHSSTVREISQSNDSTHRSNTLFQKQKKHKYMFFKRNSKRYTKKAAYSSKDELYRKMSYVMRAPSIKYDIVPSNILSFGYNISQDSLYHYYGLPIPVPPLSKDYKVKTKRLQRSATTRQKAKFVFPKFNRKSKKKNSELSREQRKKLIKQQIRKMSNENIVLPKKFQNFIELQNDNVESMGSDPQHQQSNRSQEHVEEIINDNSSAYSVQLITNSKVLSSPSLNHAKPKKMRPVKGMGNRKLFLQLLRLNPELKSQVKCTDWNDKQNLILRTPSLEFETWNNNGLSYGFNKRGSNRVSTHNSMAIKNIIDAGAIMKQDSNDLNNDITSEALIIKPGEEGNNSNAGSSTQKDSPKASVIAGGEKSSTRLPQATLKAPGIIKQNIIAYSKGANKYDSPITYEFPRGNKTKQFNRNPNIRMGMLLREEIESTGSPNFSSTDLVRRSIISTSSNEDEAYYTPPITQESVPRASGDNLDKFAFEGYSCSSNNLTPPVSSTEKVMSTQIPNSYGSDSSAADVHNAKIREQRKAQTSISTMSNTLDNAAVTAALASKRLSTSSELIYRGSLEGASAHREGKKKIDFETSGKENPTGTSSTNPSTANDYRFAEVQYSRKYSPEVDVLPIGFADDFEKSNKRKSKTVSIDDKLNDELANTSISDRQGLLDRANTQKRRQKRMILSGLFSGGKIGLKGGSKRSSLISTKSKRSSVSSVKLPRDKFGVNASGTELVPFASAGLGITSQSSGSSFKKCVVVENSESTANKDTLSESEPTANREVSPGVTNNLISTSAKKSSSQINTNATLSVESQKTDGDSAAHKDFQLRITNISADEYKRYSDIYEQNKDSAINPDYIISDKDEIDLQRELDSFNPMAIQAMIQAKLAGDNGLGLPAPVKSKHDQRRFSNSSLTTISSKEKFYARRNVIDSARMSASEVSAKSVESLTKVGNMDNKNIEEKIKFPTTESKKPNVGELSPPPQRISKVHSISNDSSLPSPSPALYSSEALINYQPISATNIVSDKFLSPSPAVNSSPRNSEAATQSPQKDMPVRLIDTAKPIERVVVPIIANENHDKSTNVERNPSSASHQSVPVSLCSSKYTGSTVAESTSSGRGGSERSNSSSGNSSSVQDNNRQSYEAWGQYMKKIVNQRINYRLQNSLLDNPIAEQRNDSVSGSKWNTNFPSDEIMDASSASLMNPSVFKTRTMSVDSTSSFITANSELDSLIEETIRRSSDHVNMTSSVARINLQKLPINYTSGSESPSNITESTSTISPDFRRTITNNQRNAHASSISEVGSNKSGNRSPAHGSLRHHYQSNLDAQNNLNAISESINYNPQFINANRTHGSSSESDRPHSSKSKRSNDSVSLRSYIGGNEIKLSVSRNVPASPSRVALVNQNYTLGDLSHSSINLTLRRASSPKGSMGSRNGSIRSKSSSGSFLLRA</sequence>
<feature type="region of interest" description="Disordered" evidence="1">
    <location>
        <begin position="1"/>
        <end position="43"/>
    </location>
</feature>
<feature type="region of interest" description="Disordered" evidence="1">
    <location>
        <begin position="497"/>
        <end position="527"/>
    </location>
</feature>
<feature type="region of interest" description="Disordered" evidence="1">
    <location>
        <begin position="150"/>
        <end position="184"/>
    </location>
</feature>
<feature type="compositionally biased region" description="Polar residues" evidence="1">
    <location>
        <begin position="1489"/>
        <end position="1499"/>
    </location>
</feature>
<feature type="region of interest" description="Disordered" evidence="1">
    <location>
        <begin position="1255"/>
        <end position="1285"/>
    </location>
</feature>
<dbReference type="GeneID" id="90075737"/>
<protein>
    <submittedName>
        <fullName evidence="2">Uncharacterized protein</fullName>
    </submittedName>
</protein>
<feature type="region of interest" description="Disordered" evidence="1">
    <location>
        <begin position="1109"/>
        <end position="1150"/>
    </location>
</feature>
<feature type="compositionally biased region" description="Basic and acidic residues" evidence="1">
    <location>
        <begin position="730"/>
        <end position="745"/>
    </location>
</feature>
<evidence type="ECO:0000313" key="3">
    <source>
        <dbReference type="Proteomes" id="UP001360560"/>
    </source>
</evidence>
<dbReference type="Proteomes" id="UP001360560">
    <property type="component" value="Unassembled WGS sequence"/>
</dbReference>
<feature type="compositionally biased region" description="Polar residues" evidence="1">
    <location>
        <begin position="501"/>
        <end position="512"/>
    </location>
</feature>
<feature type="region of interest" description="Disordered" evidence="1">
    <location>
        <begin position="1407"/>
        <end position="1461"/>
    </location>
</feature>
<feature type="compositionally biased region" description="Polar residues" evidence="1">
    <location>
        <begin position="30"/>
        <end position="43"/>
    </location>
</feature>
<accession>A0AAV5QTN0</accession>
<feature type="compositionally biased region" description="Low complexity" evidence="1">
    <location>
        <begin position="1140"/>
        <end position="1150"/>
    </location>
</feature>
<gene>
    <name evidence="2" type="ORF">DASC09_050870</name>
</gene>
<feature type="compositionally biased region" description="Low complexity" evidence="1">
    <location>
        <begin position="16"/>
        <end position="29"/>
    </location>
</feature>
<feature type="compositionally biased region" description="Polar residues" evidence="1">
    <location>
        <begin position="339"/>
        <end position="353"/>
    </location>
</feature>
<dbReference type="EMBL" id="BTFZ01000012">
    <property type="protein sequence ID" value="GMM37762.1"/>
    <property type="molecule type" value="Genomic_DNA"/>
</dbReference>
<dbReference type="RefSeq" id="XP_064854758.1">
    <property type="nucleotide sequence ID" value="XM_064998686.1"/>
</dbReference>
<feature type="region of interest" description="Disordered" evidence="1">
    <location>
        <begin position="339"/>
        <end position="358"/>
    </location>
</feature>
<feature type="compositionally biased region" description="Polar residues" evidence="1">
    <location>
        <begin position="1231"/>
        <end position="1245"/>
    </location>
</feature>
<comment type="caution">
    <text evidence="2">The sequence shown here is derived from an EMBL/GenBank/DDBJ whole genome shotgun (WGS) entry which is preliminary data.</text>
</comment>
<feature type="compositionally biased region" description="Polar residues" evidence="1">
    <location>
        <begin position="1407"/>
        <end position="1454"/>
    </location>
</feature>
<feature type="compositionally biased region" description="Low complexity" evidence="1">
    <location>
        <begin position="1259"/>
        <end position="1280"/>
    </location>
</feature>
<feature type="compositionally biased region" description="Low complexity" evidence="1">
    <location>
        <begin position="748"/>
        <end position="759"/>
    </location>
</feature>
<evidence type="ECO:0000313" key="2">
    <source>
        <dbReference type="EMBL" id="GMM37762.1"/>
    </source>
</evidence>
<feature type="compositionally biased region" description="Polar residues" evidence="1">
    <location>
        <begin position="1"/>
        <end position="15"/>
    </location>
</feature>
<feature type="compositionally biased region" description="Polar residues" evidence="1">
    <location>
        <begin position="916"/>
        <end position="929"/>
    </location>
</feature>
<proteinExistence type="predicted"/>
<feature type="compositionally biased region" description="Basic and acidic residues" evidence="1">
    <location>
        <begin position="1109"/>
        <end position="1124"/>
    </location>
</feature>
<feature type="region of interest" description="Disordered" evidence="1">
    <location>
        <begin position="727"/>
        <end position="761"/>
    </location>
</feature>
<feature type="compositionally biased region" description="Polar residues" evidence="1">
    <location>
        <begin position="1181"/>
        <end position="1198"/>
    </location>
</feature>
<reference evidence="2 3" key="1">
    <citation type="journal article" date="2023" name="Elife">
        <title>Identification of key yeast species and microbe-microbe interactions impacting larval growth of Drosophila in the wild.</title>
        <authorList>
            <person name="Mure A."/>
            <person name="Sugiura Y."/>
            <person name="Maeda R."/>
            <person name="Honda K."/>
            <person name="Sakurai N."/>
            <person name="Takahashi Y."/>
            <person name="Watada M."/>
            <person name="Katoh T."/>
            <person name="Gotoh A."/>
            <person name="Gotoh Y."/>
            <person name="Taniguchi I."/>
            <person name="Nakamura K."/>
            <person name="Hayashi T."/>
            <person name="Katayama T."/>
            <person name="Uemura T."/>
            <person name="Hattori Y."/>
        </authorList>
    </citation>
    <scope>NUCLEOTIDE SEQUENCE [LARGE SCALE GENOMIC DNA]</scope>
    <source>
        <strain evidence="2 3">SC-9</strain>
    </source>
</reference>
<feature type="compositionally biased region" description="Low complexity" evidence="1">
    <location>
        <begin position="1574"/>
        <end position="1593"/>
    </location>
</feature>
<keyword evidence="3" id="KW-1185">Reference proteome</keyword>
<organism evidence="2 3">
    <name type="scientific">Saccharomycopsis crataegensis</name>
    <dbReference type="NCBI Taxonomy" id="43959"/>
    <lineage>
        <taxon>Eukaryota</taxon>
        <taxon>Fungi</taxon>
        <taxon>Dikarya</taxon>
        <taxon>Ascomycota</taxon>
        <taxon>Saccharomycotina</taxon>
        <taxon>Saccharomycetes</taxon>
        <taxon>Saccharomycopsidaceae</taxon>
        <taxon>Saccharomycopsis</taxon>
    </lineage>
</organism>
<feature type="region of interest" description="Disordered" evidence="1">
    <location>
        <begin position="1226"/>
        <end position="1245"/>
    </location>
</feature>
<feature type="region of interest" description="Disordered" evidence="1">
    <location>
        <begin position="1489"/>
        <end position="1517"/>
    </location>
</feature>
<name>A0AAV5QTN0_9ASCO</name>
<feature type="region of interest" description="Disordered" evidence="1">
    <location>
        <begin position="1179"/>
        <end position="1204"/>
    </location>
</feature>
<feature type="region of interest" description="Disordered" evidence="1">
    <location>
        <begin position="1565"/>
        <end position="1593"/>
    </location>
</feature>